<sequence>MDVAQPSSSTSAPAPVLPTTSVLFARGVLARLALWPALRAAVDNAWGGPASAAKRTWLASVLVDAFETETDPPPDAEYVAATLLQVMEDEFDVVLEDGSEDAVARDVVRLWGAVNAGAGAGGEGERAVREVEARAEGVRGKTVEVEVEDAEVEADGSGSEWEDEDDEGEDEAPQLLDRAQRTPKPEPVVDEDGFTLVQGKGKGR</sequence>
<dbReference type="Pfam" id="PF10273">
    <property type="entry name" value="WGG"/>
    <property type="match status" value="1"/>
</dbReference>
<evidence type="ECO:0000256" key="1">
    <source>
        <dbReference type="ARBA" id="ARBA00006524"/>
    </source>
</evidence>
<keyword evidence="5" id="KW-1185">Reference proteome</keyword>
<feature type="region of interest" description="Disordered" evidence="3">
    <location>
        <begin position="147"/>
        <end position="204"/>
    </location>
</feature>
<accession>W4KG10</accession>
<dbReference type="RefSeq" id="XP_009544307.1">
    <property type="nucleotide sequence ID" value="XM_009546012.1"/>
</dbReference>
<dbReference type="GeneID" id="20677513"/>
<dbReference type="Proteomes" id="UP000030671">
    <property type="component" value="Unassembled WGS sequence"/>
</dbReference>
<evidence type="ECO:0000256" key="3">
    <source>
        <dbReference type="SAM" id="MobiDB-lite"/>
    </source>
</evidence>
<comment type="similarity">
    <text evidence="1">Belongs to the TSR2 family.</text>
</comment>
<proteinExistence type="inferred from homology"/>
<evidence type="ECO:0008006" key="6">
    <source>
        <dbReference type="Google" id="ProtNLM"/>
    </source>
</evidence>
<dbReference type="AlphaFoldDB" id="W4KG10"/>
<dbReference type="InParanoid" id="W4KG10"/>
<gene>
    <name evidence="4" type="ORF">HETIRDRAFT_473388</name>
</gene>
<protein>
    <recommendedName>
        <fullName evidence="6">Pre-rRNA-processing protein TSR2</fullName>
    </recommendedName>
</protein>
<reference evidence="4 5" key="1">
    <citation type="journal article" date="2012" name="New Phytol.">
        <title>Insight into trade-off between wood decay and parasitism from the genome of a fungal forest pathogen.</title>
        <authorList>
            <person name="Olson A."/>
            <person name="Aerts A."/>
            <person name="Asiegbu F."/>
            <person name="Belbahri L."/>
            <person name="Bouzid O."/>
            <person name="Broberg A."/>
            <person name="Canback B."/>
            <person name="Coutinho P.M."/>
            <person name="Cullen D."/>
            <person name="Dalman K."/>
            <person name="Deflorio G."/>
            <person name="van Diepen L.T."/>
            <person name="Dunand C."/>
            <person name="Duplessis S."/>
            <person name="Durling M."/>
            <person name="Gonthier P."/>
            <person name="Grimwood J."/>
            <person name="Fossdal C.G."/>
            <person name="Hansson D."/>
            <person name="Henrissat B."/>
            <person name="Hietala A."/>
            <person name="Himmelstrand K."/>
            <person name="Hoffmeister D."/>
            <person name="Hogberg N."/>
            <person name="James T.Y."/>
            <person name="Karlsson M."/>
            <person name="Kohler A."/>
            <person name="Kues U."/>
            <person name="Lee Y.H."/>
            <person name="Lin Y.C."/>
            <person name="Lind M."/>
            <person name="Lindquist E."/>
            <person name="Lombard V."/>
            <person name="Lucas S."/>
            <person name="Lunden K."/>
            <person name="Morin E."/>
            <person name="Murat C."/>
            <person name="Park J."/>
            <person name="Raffaello T."/>
            <person name="Rouze P."/>
            <person name="Salamov A."/>
            <person name="Schmutz J."/>
            <person name="Solheim H."/>
            <person name="Stahlberg J."/>
            <person name="Velez H."/>
            <person name="de Vries R.P."/>
            <person name="Wiebenga A."/>
            <person name="Woodward S."/>
            <person name="Yakovlev I."/>
            <person name="Garbelotto M."/>
            <person name="Martin F."/>
            <person name="Grigoriev I.V."/>
            <person name="Stenlid J."/>
        </authorList>
    </citation>
    <scope>NUCLEOTIDE SEQUENCE [LARGE SCALE GENOMIC DNA]</scope>
    <source>
        <strain evidence="4 5">TC 32-1</strain>
    </source>
</reference>
<name>W4KG10_HETIT</name>
<dbReference type="STRING" id="747525.W4KG10"/>
<dbReference type="GO" id="GO:0006364">
    <property type="term" value="P:rRNA processing"/>
    <property type="evidence" value="ECO:0007669"/>
    <property type="project" value="UniProtKB-KW"/>
</dbReference>
<evidence type="ECO:0000256" key="2">
    <source>
        <dbReference type="ARBA" id="ARBA00022552"/>
    </source>
</evidence>
<organism evidence="4 5">
    <name type="scientific">Heterobasidion irregulare (strain TC 32-1)</name>
    <dbReference type="NCBI Taxonomy" id="747525"/>
    <lineage>
        <taxon>Eukaryota</taxon>
        <taxon>Fungi</taxon>
        <taxon>Dikarya</taxon>
        <taxon>Basidiomycota</taxon>
        <taxon>Agaricomycotina</taxon>
        <taxon>Agaricomycetes</taxon>
        <taxon>Russulales</taxon>
        <taxon>Bondarzewiaceae</taxon>
        <taxon>Heterobasidion</taxon>
        <taxon>Heterobasidion annosum species complex</taxon>
    </lineage>
</organism>
<feature type="compositionally biased region" description="Acidic residues" evidence="3">
    <location>
        <begin position="147"/>
        <end position="172"/>
    </location>
</feature>
<evidence type="ECO:0000313" key="5">
    <source>
        <dbReference type="Proteomes" id="UP000030671"/>
    </source>
</evidence>
<dbReference type="EMBL" id="KI925456">
    <property type="protein sequence ID" value="ETW84669.1"/>
    <property type="molecule type" value="Genomic_DNA"/>
</dbReference>
<dbReference type="PANTHER" id="PTHR21250">
    <property type="entry name" value="PRE-RRNA-PROCESSING PROTEIN TSR2 HOMOLOG"/>
    <property type="match status" value="1"/>
</dbReference>
<dbReference type="InterPro" id="IPR019398">
    <property type="entry name" value="Pre-rRNA_process_TSR2"/>
</dbReference>
<dbReference type="eggNOG" id="KOG4032">
    <property type="taxonomic scope" value="Eukaryota"/>
</dbReference>
<dbReference type="OrthoDB" id="263560at2759"/>
<dbReference type="KEGG" id="hir:HETIRDRAFT_473388"/>
<keyword evidence="2" id="KW-0698">rRNA processing</keyword>
<dbReference type="HOGENOM" id="CLU_074896_0_2_1"/>
<evidence type="ECO:0000313" key="4">
    <source>
        <dbReference type="EMBL" id="ETW84669.1"/>
    </source>
</evidence>